<organism evidence="1 2">
    <name type="scientific">Scutellospora calospora</name>
    <dbReference type="NCBI Taxonomy" id="85575"/>
    <lineage>
        <taxon>Eukaryota</taxon>
        <taxon>Fungi</taxon>
        <taxon>Fungi incertae sedis</taxon>
        <taxon>Mucoromycota</taxon>
        <taxon>Glomeromycotina</taxon>
        <taxon>Glomeromycetes</taxon>
        <taxon>Diversisporales</taxon>
        <taxon>Gigasporaceae</taxon>
        <taxon>Scutellospora</taxon>
    </lineage>
</organism>
<comment type="caution">
    <text evidence="1">The sequence shown here is derived from an EMBL/GenBank/DDBJ whole genome shotgun (WGS) entry which is preliminary data.</text>
</comment>
<keyword evidence="2" id="KW-1185">Reference proteome</keyword>
<name>A0ACA9LWL5_9GLOM</name>
<gene>
    <name evidence="1" type="ORF">SCALOS_LOCUS5162</name>
</gene>
<dbReference type="Proteomes" id="UP000789860">
    <property type="component" value="Unassembled WGS sequence"/>
</dbReference>
<reference evidence="1" key="1">
    <citation type="submission" date="2021-06" db="EMBL/GenBank/DDBJ databases">
        <authorList>
            <person name="Kallberg Y."/>
            <person name="Tangrot J."/>
            <person name="Rosling A."/>
        </authorList>
    </citation>
    <scope>NUCLEOTIDE SEQUENCE</scope>
    <source>
        <strain evidence="1">AU212A</strain>
    </source>
</reference>
<evidence type="ECO:0000313" key="2">
    <source>
        <dbReference type="Proteomes" id="UP000789860"/>
    </source>
</evidence>
<evidence type="ECO:0000313" key="1">
    <source>
        <dbReference type="EMBL" id="CAG8550518.1"/>
    </source>
</evidence>
<sequence length="101" mass="11468">MRFILIVKELGLKIEHASTSLIVSAVGTFTRPLGIIRNLPIEIEGARIPITVEVVLATSYSLLLGNNLSKKIKANYNWANRYYSFKWNNKKYSTTTTYESN</sequence>
<dbReference type="EMBL" id="CAJVPM010007957">
    <property type="protein sequence ID" value="CAG8550518.1"/>
    <property type="molecule type" value="Genomic_DNA"/>
</dbReference>
<proteinExistence type="predicted"/>
<protein>
    <submittedName>
        <fullName evidence="1">100_t:CDS:1</fullName>
    </submittedName>
</protein>
<accession>A0ACA9LWL5</accession>